<sequence length="156" mass="17530">MFTSSQLLKSSGHKGEPDMEWMLMPYRRYADFSGRSRRKEYWMFMLFSVIVTMVCVTLLVAGGMSIDENGESTPGPLFWVGVVAMTVWGLGSIIPSIAVQVRRFHDQDKSGWMVLLGLIPYVGGLIVFIFMCLEGTRGPNRYGEDPKNPVGYDVFA</sequence>
<dbReference type="EMBL" id="CP000248">
    <property type="protein sequence ID" value="ABD25593.1"/>
    <property type="molecule type" value="Genomic_DNA"/>
</dbReference>
<proteinExistence type="predicted"/>
<evidence type="ECO:0000256" key="1">
    <source>
        <dbReference type="SAM" id="Phobius"/>
    </source>
</evidence>
<dbReference type="PANTHER" id="PTHR34980">
    <property type="entry name" value="INNER MEMBRANE PROTEIN-RELATED-RELATED"/>
    <property type="match status" value="1"/>
</dbReference>
<dbReference type="GO" id="GO:0005886">
    <property type="term" value="C:plasma membrane"/>
    <property type="evidence" value="ECO:0007669"/>
    <property type="project" value="TreeGrafter"/>
</dbReference>
<protein>
    <recommendedName>
        <fullName evidence="4">DUF805 domain-containing protein</fullName>
    </recommendedName>
</protein>
<organism evidence="2 3">
    <name type="scientific">Novosphingobium aromaticivorans (strain ATCC 700278 / DSM 12444 / CCUG 56034 / CIP 105152 / NBRC 16084 / F199)</name>
    <dbReference type="NCBI Taxonomy" id="279238"/>
    <lineage>
        <taxon>Bacteria</taxon>
        <taxon>Pseudomonadati</taxon>
        <taxon>Pseudomonadota</taxon>
        <taxon>Alphaproteobacteria</taxon>
        <taxon>Sphingomonadales</taxon>
        <taxon>Sphingomonadaceae</taxon>
        <taxon>Novosphingobium</taxon>
    </lineage>
</organism>
<keyword evidence="1" id="KW-0812">Transmembrane</keyword>
<keyword evidence="1" id="KW-0472">Membrane</keyword>
<keyword evidence="1" id="KW-1133">Transmembrane helix</keyword>
<keyword evidence="3" id="KW-1185">Reference proteome</keyword>
<gene>
    <name evidence="2" type="ordered locus">Saro_1148</name>
</gene>
<dbReference type="SUPFAM" id="SSF81324">
    <property type="entry name" value="Voltage-gated potassium channels"/>
    <property type="match status" value="1"/>
</dbReference>
<accession>Q2G980</accession>
<feature type="transmembrane region" description="Helical" evidence="1">
    <location>
        <begin position="41"/>
        <end position="66"/>
    </location>
</feature>
<dbReference type="HOGENOM" id="CLU_093674_5_0_5"/>
<feature type="transmembrane region" description="Helical" evidence="1">
    <location>
        <begin position="78"/>
        <end position="99"/>
    </location>
</feature>
<evidence type="ECO:0000313" key="2">
    <source>
        <dbReference type="EMBL" id="ABD25593.1"/>
    </source>
</evidence>
<dbReference type="PANTHER" id="PTHR34980:SF2">
    <property type="entry name" value="INNER MEMBRANE PROTEIN YHAH-RELATED"/>
    <property type="match status" value="1"/>
</dbReference>
<evidence type="ECO:0000313" key="3">
    <source>
        <dbReference type="Proteomes" id="UP000009134"/>
    </source>
</evidence>
<dbReference type="Proteomes" id="UP000009134">
    <property type="component" value="Chromosome"/>
</dbReference>
<dbReference type="RefSeq" id="WP_011444807.1">
    <property type="nucleotide sequence ID" value="NC_007794.1"/>
</dbReference>
<dbReference type="InterPro" id="IPR008523">
    <property type="entry name" value="DUF805"/>
</dbReference>
<reference evidence="3" key="1">
    <citation type="submission" date="2006-01" db="EMBL/GenBank/DDBJ databases">
        <title>Complete sequence of Novosphingobium aromaticivorans DSM 12444.</title>
        <authorList>
            <consortium name="US DOE Joint Genome Institute"/>
            <person name="Copeland A."/>
            <person name="Lucas S."/>
            <person name="Lapidus A."/>
            <person name="Barry K."/>
            <person name="Detter J.C."/>
            <person name="Glavina T."/>
            <person name="Hammon N."/>
            <person name="Israni S."/>
            <person name="Pitluck S."/>
            <person name="Chain P."/>
            <person name="Malfatti S."/>
            <person name="Shin M."/>
            <person name="Vergez L."/>
            <person name="Schmutz J."/>
            <person name="Larimer F."/>
            <person name="Land M."/>
            <person name="Kyrpides N."/>
            <person name="Ivanova N."/>
            <person name="Fredrickson J."/>
            <person name="Balkwill D."/>
            <person name="Romine M.F."/>
            <person name="Richardson P."/>
        </authorList>
    </citation>
    <scope>NUCLEOTIDE SEQUENCE [LARGE SCALE GENOMIC DNA]</scope>
    <source>
        <strain evidence="3">ATCC 700278 / DSM 12444 / CCUG 56034 / CIP 105152 / NBRC 16084 / F199</strain>
    </source>
</reference>
<dbReference type="Pfam" id="PF05656">
    <property type="entry name" value="DUF805"/>
    <property type="match status" value="1"/>
</dbReference>
<dbReference type="AlphaFoldDB" id="Q2G980"/>
<dbReference type="KEGG" id="nar:Saro_1148"/>
<name>Q2G980_NOVAD</name>
<dbReference type="STRING" id="279238.Saro_1148"/>
<dbReference type="eggNOG" id="COG3152">
    <property type="taxonomic scope" value="Bacteria"/>
</dbReference>
<evidence type="ECO:0008006" key="4">
    <source>
        <dbReference type="Google" id="ProtNLM"/>
    </source>
</evidence>
<feature type="transmembrane region" description="Helical" evidence="1">
    <location>
        <begin position="111"/>
        <end position="131"/>
    </location>
</feature>